<protein>
    <recommendedName>
        <fullName evidence="1">Minor tail T domain-containing protein</fullName>
    </recommendedName>
</protein>
<organism evidence="2 3">
    <name type="scientific">Streptomyces cylindrosporus</name>
    <dbReference type="NCBI Taxonomy" id="2927583"/>
    <lineage>
        <taxon>Bacteria</taxon>
        <taxon>Bacillati</taxon>
        <taxon>Actinomycetota</taxon>
        <taxon>Actinomycetes</taxon>
        <taxon>Kitasatosporales</taxon>
        <taxon>Streptomycetaceae</taxon>
        <taxon>Streptomyces</taxon>
    </lineage>
</organism>
<keyword evidence="3" id="KW-1185">Reference proteome</keyword>
<feature type="domain" description="Minor tail T" evidence="1">
    <location>
        <begin position="11"/>
        <end position="87"/>
    </location>
</feature>
<dbReference type="RefSeq" id="WP_242762780.1">
    <property type="nucleotide sequence ID" value="NZ_JALDAY010000002.1"/>
</dbReference>
<accession>A0ABS9Y1F2</accession>
<dbReference type="Pfam" id="PF06223">
    <property type="entry name" value="Phage_tail_T"/>
    <property type="match status" value="1"/>
</dbReference>
<sequence length="94" mass="10500">MPVRELLARTSSRELTEWMAYEKVTGPLDSRLRTDISAGIVAATVANSQGSKRKLQPSDFIPKWFKRRKSPEEIWQDVLKANAALGGSVNTPDE</sequence>
<reference evidence="2" key="1">
    <citation type="submission" date="2022-03" db="EMBL/GenBank/DDBJ databases">
        <title>Streptomyces 7R015 and 7R016 isolated from Barleria lupulina in Thailand.</title>
        <authorList>
            <person name="Kanchanasin P."/>
            <person name="Phongsopitanun W."/>
            <person name="Tanasupawat S."/>
        </authorList>
    </citation>
    <scope>NUCLEOTIDE SEQUENCE</scope>
    <source>
        <strain evidence="2">7R015</strain>
    </source>
</reference>
<name>A0ABS9Y1F2_9ACTN</name>
<dbReference type="Proteomes" id="UP001165269">
    <property type="component" value="Unassembled WGS sequence"/>
</dbReference>
<gene>
    <name evidence="2" type="ORF">MQP27_07870</name>
</gene>
<evidence type="ECO:0000313" key="2">
    <source>
        <dbReference type="EMBL" id="MCI3271027.1"/>
    </source>
</evidence>
<evidence type="ECO:0000313" key="3">
    <source>
        <dbReference type="Proteomes" id="UP001165269"/>
    </source>
</evidence>
<dbReference type="EMBL" id="JALDAY010000002">
    <property type="protein sequence ID" value="MCI3271027.1"/>
    <property type="molecule type" value="Genomic_DNA"/>
</dbReference>
<proteinExistence type="predicted"/>
<evidence type="ECO:0000259" key="1">
    <source>
        <dbReference type="Pfam" id="PF06223"/>
    </source>
</evidence>
<dbReference type="InterPro" id="IPR009350">
    <property type="entry name" value="Phage_tail_T"/>
</dbReference>
<comment type="caution">
    <text evidence="2">The sequence shown here is derived from an EMBL/GenBank/DDBJ whole genome shotgun (WGS) entry which is preliminary data.</text>
</comment>